<name>A0A4S3IZ63_9EURO</name>
<accession>A0A4S3IZ63</accession>
<proteinExistence type="predicted"/>
<protein>
    <submittedName>
        <fullName evidence="1">Uncharacterized protein</fullName>
    </submittedName>
</protein>
<comment type="caution">
    <text evidence="1">The sequence shown here is derived from an EMBL/GenBank/DDBJ whole genome shotgun (WGS) entry which is preliminary data.</text>
</comment>
<dbReference type="Proteomes" id="UP000308092">
    <property type="component" value="Unassembled WGS sequence"/>
</dbReference>
<sequence length="40" mass="4505">MHTRPSFIIITGRPTPFFHPSPDLVVPQFPLFRSVVVASL</sequence>
<gene>
    <name evidence="1" type="ORF">EYZ11_013042</name>
</gene>
<evidence type="ECO:0000313" key="2">
    <source>
        <dbReference type="Proteomes" id="UP000308092"/>
    </source>
</evidence>
<dbReference type="EMBL" id="SOSA01001169">
    <property type="protein sequence ID" value="THC87512.1"/>
    <property type="molecule type" value="Genomic_DNA"/>
</dbReference>
<reference evidence="1 2" key="1">
    <citation type="submission" date="2019-03" db="EMBL/GenBank/DDBJ databases">
        <title>The genome sequence of a newly discovered highly antifungal drug resistant Aspergillus species, Aspergillus tanneri NIH 1004.</title>
        <authorList>
            <person name="Mounaud S."/>
            <person name="Singh I."/>
            <person name="Joardar V."/>
            <person name="Pakala S."/>
            <person name="Pakala S."/>
            <person name="Venepally P."/>
            <person name="Hoover J."/>
            <person name="Nierman W."/>
            <person name="Chung J."/>
            <person name="Losada L."/>
        </authorList>
    </citation>
    <scope>NUCLEOTIDE SEQUENCE [LARGE SCALE GENOMIC DNA]</scope>
    <source>
        <strain evidence="1 2">NIH1004</strain>
    </source>
</reference>
<organism evidence="1 2">
    <name type="scientific">Aspergillus tanneri</name>
    <dbReference type="NCBI Taxonomy" id="1220188"/>
    <lineage>
        <taxon>Eukaryota</taxon>
        <taxon>Fungi</taxon>
        <taxon>Dikarya</taxon>
        <taxon>Ascomycota</taxon>
        <taxon>Pezizomycotina</taxon>
        <taxon>Eurotiomycetes</taxon>
        <taxon>Eurotiomycetidae</taxon>
        <taxon>Eurotiales</taxon>
        <taxon>Aspergillaceae</taxon>
        <taxon>Aspergillus</taxon>
        <taxon>Aspergillus subgen. Circumdati</taxon>
    </lineage>
</organism>
<dbReference type="VEuPathDB" id="FungiDB:EYZ11_013042"/>
<keyword evidence="2" id="KW-1185">Reference proteome</keyword>
<dbReference type="AlphaFoldDB" id="A0A4S3IZ63"/>
<evidence type="ECO:0000313" key="1">
    <source>
        <dbReference type="EMBL" id="THC87512.1"/>
    </source>
</evidence>